<dbReference type="PROSITE" id="PS50862">
    <property type="entry name" value="AA_TRNA_LIGASE_II"/>
    <property type="match status" value="1"/>
</dbReference>
<dbReference type="GO" id="GO:0046872">
    <property type="term" value="F:metal ion binding"/>
    <property type="evidence" value="ECO:0007669"/>
    <property type="project" value="UniProtKB-KW"/>
</dbReference>
<evidence type="ECO:0000256" key="6">
    <source>
        <dbReference type="ARBA" id="ARBA00022741"/>
    </source>
</evidence>
<comment type="subcellular location">
    <subcellularLocation>
        <location evidence="1">Cytoplasm</location>
    </subcellularLocation>
</comment>
<keyword evidence="8" id="KW-0460">Magnesium</keyword>
<keyword evidence="5" id="KW-0479">Metal-binding</keyword>
<dbReference type="CDD" id="cd00496">
    <property type="entry name" value="PheRS_alpha_core"/>
    <property type="match status" value="1"/>
</dbReference>
<evidence type="ECO:0000256" key="10">
    <source>
        <dbReference type="ARBA" id="ARBA00023146"/>
    </source>
</evidence>
<feature type="domain" description="Aminoacyl-transfer RNA synthetases class-II family profile" evidence="12">
    <location>
        <begin position="19"/>
        <end position="212"/>
    </location>
</feature>
<dbReference type="InterPro" id="IPR045864">
    <property type="entry name" value="aa-tRNA-synth_II/BPL/LPL"/>
</dbReference>
<dbReference type="GO" id="GO:0004826">
    <property type="term" value="F:phenylalanine-tRNA ligase activity"/>
    <property type="evidence" value="ECO:0007669"/>
    <property type="project" value="UniProtKB-EC"/>
</dbReference>
<evidence type="ECO:0000256" key="11">
    <source>
        <dbReference type="ARBA" id="ARBA00049255"/>
    </source>
</evidence>
<evidence type="ECO:0000256" key="1">
    <source>
        <dbReference type="ARBA" id="ARBA00004496"/>
    </source>
</evidence>
<evidence type="ECO:0000256" key="8">
    <source>
        <dbReference type="ARBA" id="ARBA00022842"/>
    </source>
</evidence>
<dbReference type="PANTHER" id="PTHR11538:SF41">
    <property type="entry name" value="PHENYLALANINE--TRNA LIGASE, MITOCHONDRIAL"/>
    <property type="match status" value="1"/>
</dbReference>
<dbReference type="EMBL" id="PEUM01000039">
    <property type="protein sequence ID" value="PIV25460.1"/>
    <property type="molecule type" value="Genomic_DNA"/>
</dbReference>
<reference evidence="14" key="1">
    <citation type="submission" date="2017-09" db="EMBL/GenBank/DDBJ databases">
        <title>Depth-based differentiation of microbial function through sediment-hosted aquifers and enrichment of novel symbionts in the deep terrestrial subsurface.</title>
        <authorList>
            <person name="Probst A.J."/>
            <person name="Ladd B."/>
            <person name="Jarett J.K."/>
            <person name="Geller-Mcgrath D.E."/>
            <person name="Sieber C.M.K."/>
            <person name="Emerson J.B."/>
            <person name="Anantharaman K."/>
            <person name="Thomas B.C."/>
            <person name="Malmstrom R."/>
            <person name="Stieglmeier M."/>
            <person name="Klingl A."/>
            <person name="Woyke T."/>
            <person name="Ryan C.M."/>
            <person name="Banfield J.F."/>
        </authorList>
    </citation>
    <scope>NUCLEOTIDE SEQUENCE [LARGE SCALE GENOMIC DNA]</scope>
</reference>
<dbReference type="InterPro" id="IPR006195">
    <property type="entry name" value="aa-tRNA-synth_II"/>
</dbReference>
<sequence length="233" mass="27292">MQTKGHYHPITRFIDKSMQIFEELGFCVIEGPELESEWYNFDFLRVASDHPARDVQDTFWISGSKNKKLNVMRTHMTTVQGRAIKNVQPPCRFVMPGRVFRNENTDSTHESVFYQLDVVAIGESINLSQMIFCLHEFLKKLLNKAGLKIRLRPDYFPFVEPGMDIAIWWNNKWLEVFGAGMVHPEVIENMGLDPKKWQGFAFGGGIERLMMIKYDIKNIKSFLKNDMRFNKQF</sequence>
<evidence type="ECO:0000256" key="3">
    <source>
        <dbReference type="ARBA" id="ARBA00022490"/>
    </source>
</evidence>
<comment type="caution">
    <text evidence="13">The sequence shown here is derived from an EMBL/GenBank/DDBJ whole genome shotgun (WGS) entry which is preliminary data.</text>
</comment>
<dbReference type="GO" id="GO:0006432">
    <property type="term" value="P:phenylalanyl-tRNA aminoacylation"/>
    <property type="evidence" value="ECO:0007669"/>
    <property type="project" value="InterPro"/>
</dbReference>
<dbReference type="GO" id="GO:0000049">
    <property type="term" value="F:tRNA binding"/>
    <property type="evidence" value="ECO:0007669"/>
    <property type="project" value="InterPro"/>
</dbReference>
<dbReference type="InterPro" id="IPR004529">
    <property type="entry name" value="Phe-tRNA-synth_IIc_asu"/>
</dbReference>
<dbReference type="PANTHER" id="PTHR11538">
    <property type="entry name" value="PHENYLALANYL-TRNA SYNTHETASE"/>
    <property type="match status" value="1"/>
</dbReference>
<protein>
    <recommendedName>
        <fullName evidence="2">phenylalanine--tRNA ligase</fullName>
        <ecNumber evidence="2">6.1.1.20</ecNumber>
    </recommendedName>
</protein>
<dbReference type="Pfam" id="PF01409">
    <property type="entry name" value="tRNA-synt_2d"/>
    <property type="match status" value="1"/>
</dbReference>
<organism evidence="13 14">
    <name type="scientific">Candidatus Berkelbacteria bacterium CG03_land_8_20_14_0_80_40_36</name>
    <dbReference type="NCBI Taxonomy" id="1974509"/>
    <lineage>
        <taxon>Bacteria</taxon>
        <taxon>Candidatus Berkelbacteria</taxon>
    </lineage>
</organism>
<dbReference type="AlphaFoldDB" id="A0A2M7CIL0"/>
<dbReference type="SUPFAM" id="SSF55681">
    <property type="entry name" value="Class II aaRS and biotin synthetases"/>
    <property type="match status" value="1"/>
</dbReference>
<name>A0A2M7CIL0_9BACT</name>
<keyword evidence="9" id="KW-0648">Protein biosynthesis</keyword>
<gene>
    <name evidence="13" type="ORF">COS38_01490</name>
</gene>
<evidence type="ECO:0000313" key="14">
    <source>
        <dbReference type="Proteomes" id="UP000229966"/>
    </source>
</evidence>
<keyword evidence="4 13" id="KW-0436">Ligase</keyword>
<evidence type="ECO:0000256" key="4">
    <source>
        <dbReference type="ARBA" id="ARBA00022598"/>
    </source>
</evidence>
<evidence type="ECO:0000259" key="12">
    <source>
        <dbReference type="PROSITE" id="PS50862"/>
    </source>
</evidence>
<keyword evidence="3" id="KW-0963">Cytoplasm</keyword>
<dbReference type="GO" id="GO:0005737">
    <property type="term" value="C:cytoplasm"/>
    <property type="evidence" value="ECO:0007669"/>
    <property type="project" value="UniProtKB-SubCell"/>
</dbReference>
<dbReference type="EC" id="6.1.1.20" evidence="2"/>
<dbReference type="GO" id="GO:0005524">
    <property type="term" value="F:ATP binding"/>
    <property type="evidence" value="ECO:0007669"/>
    <property type="project" value="UniProtKB-KW"/>
</dbReference>
<comment type="catalytic activity">
    <reaction evidence="11">
        <text>tRNA(Phe) + L-phenylalanine + ATP = L-phenylalanyl-tRNA(Phe) + AMP + diphosphate + H(+)</text>
        <dbReference type="Rhea" id="RHEA:19413"/>
        <dbReference type="Rhea" id="RHEA-COMP:9668"/>
        <dbReference type="Rhea" id="RHEA-COMP:9699"/>
        <dbReference type="ChEBI" id="CHEBI:15378"/>
        <dbReference type="ChEBI" id="CHEBI:30616"/>
        <dbReference type="ChEBI" id="CHEBI:33019"/>
        <dbReference type="ChEBI" id="CHEBI:58095"/>
        <dbReference type="ChEBI" id="CHEBI:78442"/>
        <dbReference type="ChEBI" id="CHEBI:78531"/>
        <dbReference type="ChEBI" id="CHEBI:456215"/>
        <dbReference type="EC" id="6.1.1.20"/>
    </reaction>
</comment>
<keyword evidence="7" id="KW-0067">ATP-binding</keyword>
<dbReference type="InterPro" id="IPR002319">
    <property type="entry name" value="Phenylalanyl-tRNA_Synthase"/>
</dbReference>
<keyword evidence="10" id="KW-0030">Aminoacyl-tRNA synthetase</keyword>
<evidence type="ECO:0000256" key="2">
    <source>
        <dbReference type="ARBA" id="ARBA00012814"/>
    </source>
</evidence>
<dbReference type="Proteomes" id="UP000229966">
    <property type="component" value="Unassembled WGS sequence"/>
</dbReference>
<proteinExistence type="predicted"/>
<dbReference type="NCBIfam" id="TIGR00468">
    <property type="entry name" value="pheS"/>
    <property type="match status" value="1"/>
</dbReference>
<evidence type="ECO:0000313" key="13">
    <source>
        <dbReference type="EMBL" id="PIV25460.1"/>
    </source>
</evidence>
<evidence type="ECO:0000256" key="9">
    <source>
        <dbReference type="ARBA" id="ARBA00022917"/>
    </source>
</evidence>
<evidence type="ECO:0000256" key="5">
    <source>
        <dbReference type="ARBA" id="ARBA00022723"/>
    </source>
</evidence>
<evidence type="ECO:0000256" key="7">
    <source>
        <dbReference type="ARBA" id="ARBA00022840"/>
    </source>
</evidence>
<dbReference type="Gene3D" id="3.30.930.10">
    <property type="entry name" value="Bira Bifunctional Protein, Domain 2"/>
    <property type="match status" value="1"/>
</dbReference>
<accession>A0A2M7CIL0</accession>
<keyword evidence="6" id="KW-0547">Nucleotide-binding</keyword>